<sequence>MDLWLRQQLSKHSHQLLFPLLQGYGLHYESLSPQIKHYTRYYQSVQKVVKNQRVIVSDVNRPQFISKIGALWELGATPCLLSPSLKPSTKQYCQSLIQTFPFPSSAKTDFEKEALVLFTSGTSSLNPKGVVLSHTNLLSQLQTLDHVIPTHLLNEQSRTVALLPWTHCYGLIGECLMTMQRGGQMHPISKYHPLRYWMAIQRMSPTTLFTVPAILESWQRIHQQKLKSYVSKDMAKRILFGPQLQYMVSGGAKLSLEVKDYFYNELGVPLLEGYGCTEMSPMIALQTDYSHKDVGTLLPGIDYTVSELDQELWVRGPNRFLYYLSEKGEDNASPLKKGEESDASPLKKGEESEASSSNLWYATGDRVNVVNNKIYLLGRKSEQVKTSNGRFLRLEEIENYVREYHFMSLSNIKDIKKVVAWQHLKTGKIGVTVFVPLSLDRLPLNLQYENLKLTVYYASSSILTLESGMMTQKGEVCRPLLAERCSLL</sequence>
<accession>A0A6C0CYQ6</accession>
<comment type="similarity">
    <text evidence="1">Belongs to the ATP-dependent AMP-binding enzyme family.</text>
</comment>
<feature type="domain" description="AMP-dependent synthetase/ligase" evidence="3">
    <location>
        <begin position="109"/>
        <end position="324"/>
    </location>
</feature>
<dbReference type="GO" id="GO:0031956">
    <property type="term" value="F:medium-chain fatty acid-CoA ligase activity"/>
    <property type="evidence" value="ECO:0007669"/>
    <property type="project" value="TreeGrafter"/>
</dbReference>
<evidence type="ECO:0000256" key="1">
    <source>
        <dbReference type="ARBA" id="ARBA00006432"/>
    </source>
</evidence>
<name>A0A6C0CYQ6_9ZZZZ</name>
<dbReference type="EMBL" id="MN739518">
    <property type="protein sequence ID" value="QHT09956.1"/>
    <property type="molecule type" value="Genomic_DNA"/>
</dbReference>
<evidence type="ECO:0000313" key="4">
    <source>
        <dbReference type="EMBL" id="QHT09956.1"/>
    </source>
</evidence>
<dbReference type="Pfam" id="PF00501">
    <property type="entry name" value="AMP-binding"/>
    <property type="match status" value="1"/>
</dbReference>
<dbReference type="InterPro" id="IPR000873">
    <property type="entry name" value="AMP-dep_synth/lig_dom"/>
</dbReference>
<dbReference type="AlphaFoldDB" id="A0A6C0CYQ6"/>
<proteinExistence type="inferred from homology"/>
<dbReference type="SUPFAM" id="SSF56801">
    <property type="entry name" value="Acetyl-CoA synthetase-like"/>
    <property type="match status" value="1"/>
</dbReference>
<protein>
    <recommendedName>
        <fullName evidence="3">AMP-dependent synthetase/ligase domain-containing protein</fullName>
    </recommendedName>
</protein>
<evidence type="ECO:0000256" key="2">
    <source>
        <dbReference type="SAM" id="MobiDB-lite"/>
    </source>
</evidence>
<dbReference type="InterPro" id="IPR042099">
    <property type="entry name" value="ANL_N_sf"/>
</dbReference>
<evidence type="ECO:0000259" key="3">
    <source>
        <dbReference type="Pfam" id="PF00501"/>
    </source>
</evidence>
<dbReference type="PANTHER" id="PTHR43201:SF8">
    <property type="entry name" value="ACYL-COA SYNTHETASE FAMILY MEMBER 3"/>
    <property type="match status" value="1"/>
</dbReference>
<dbReference type="PANTHER" id="PTHR43201">
    <property type="entry name" value="ACYL-COA SYNTHETASE"/>
    <property type="match status" value="1"/>
</dbReference>
<dbReference type="Gene3D" id="3.40.50.12780">
    <property type="entry name" value="N-terminal domain of ligase-like"/>
    <property type="match status" value="1"/>
</dbReference>
<reference evidence="4" key="1">
    <citation type="journal article" date="2020" name="Nature">
        <title>Giant virus diversity and host interactions through global metagenomics.</title>
        <authorList>
            <person name="Schulz F."/>
            <person name="Roux S."/>
            <person name="Paez-Espino D."/>
            <person name="Jungbluth S."/>
            <person name="Walsh D.A."/>
            <person name="Denef V.J."/>
            <person name="McMahon K.D."/>
            <person name="Konstantinidis K.T."/>
            <person name="Eloe-Fadrosh E.A."/>
            <person name="Kyrpides N.C."/>
            <person name="Woyke T."/>
        </authorList>
    </citation>
    <scope>NUCLEOTIDE SEQUENCE</scope>
    <source>
        <strain evidence="4">GVMAG-M-3300023174-104</strain>
    </source>
</reference>
<organism evidence="4">
    <name type="scientific">viral metagenome</name>
    <dbReference type="NCBI Taxonomy" id="1070528"/>
    <lineage>
        <taxon>unclassified sequences</taxon>
        <taxon>metagenomes</taxon>
        <taxon>organismal metagenomes</taxon>
    </lineage>
</organism>
<feature type="region of interest" description="Disordered" evidence="2">
    <location>
        <begin position="330"/>
        <end position="351"/>
    </location>
</feature>
<dbReference type="GO" id="GO:0006631">
    <property type="term" value="P:fatty acid metabolic process"/>
    <property type="evidence" value="ECO:0007669"/>
    <property type="project" value="TreeGrafter"/>
</dbReference>